<evidence type="ECO:0000313" key="2">
    <source>
        <dbReference type="EMBL" id="MBC9934171.1"/>
    </source>
</evidence>
<protein>
    <submittedName>
        <fullName evidence="2">GNAT family N-acetyltransferase</fullName>
    </submittedName>
</protein>
<sequence>MRFIYQDEKIIIREFKSEEGILFTGLFKDPEVTRYLPYRSPEQYEELFQIVLDTNHHNIFNRWGVWDVVTNDFIGCCLARPFVEVPGQVEIGYTLAQAFWGKGIGTIISKALVDYCFRHHGAQEIAALTDLDNIGSQKVLEKTGFVRQANLVREDRELAYFVMERPA</sequence>
<dbReference type="SUPFAM" id="SSF55729">
    <property type="entry name" value="Acyl-CoA N-acyltransferases (Nat)"/>
    <property type="match status" value="1"/>
</dbReference>
<dbReference type="Proteomes" id="UP000659124">
    <property type="component" value="Unassembled WGS sequence"/>
</dbReference>
<dbReference type="PANTHER" id="PTHR43792">
    <property type="entry name" value="GNAT FAMILY, PUTATIVE (AFU_ORTHOLOGUE AFUA_3G00765)-RELATED-RELATED"/>
    <property type="match status" value="1"/>
</dbReference>
<dbReference type="InterPro" id="IPR000182">
    <property type="entry name" value="GNAT_dom"/>
</dbReference>
<name>A0ABR7TUL6_9BACT</name>
<dbReference type="RefSeq" id="WP_188091290.1">
    <property type="nucleotide sequence ID" value="NZ_JACVFC010000005.1"/>
</dbReference>
<organism evidence="2 3">
    <name type="scientific">Chitinophaga qingshengii</name>
    <dbReference type="NCBI Taxonomy" id="1569794"/>
    <lineage>
        <taxon>Bacteria</taxon>
        <taxon>Pseudomonadati</taxon>
        <taxon>Bacteroidota</taxon>
        <taxon>Chitinophagia</taxon>
        <taxon>Chitinophagales</taxon>
        <taxon>Chitinophagaceae</taxon>
        <taxon>Chitinophaga</taxon>
    </lineage>
</organism>
<feature type="domain" description="N-acetyltransferase" evidence="1">
    <location>
        <begin position="10"/>
        <end position="167"/>
    </location>
</feature>
<reference evidence="2 3" key="1">
    <citation type="submission" date="2020-09" db="EMBL/GenBank/DDBJ databases">
        <title>Genome sequences of type strains of Chitinophaga qingshengii and Chitinophaga varians.</title>
        <authorList>
            <person name="Kittiwongwattana C."/>
        </authorList>
    </citation>
    <scope>NUCLEOTIDE SEQUENCE [LARGE SCALE GENOMIC DNA]</scope>
    <source>
        <strain evidence="2 3">JCM 30026</strain>
    </source>
</reference>
<comment type="caution">
    <text evidence="2">The sequence shown here is derived from an EMBL/GenBank/DDBJ whole genome shotgun (WGS) entry which is preliminary data.</text>
</comment>
<proteinExistence type="predicted"/>
<dbReference type="InterPro" id="IPR016181">
    <property type="entry name" value="Acyl_CoA_acyltransferase"/>
</dbReference>
<gene>
    <name evidence="2" type="ORF">ICL07_27540</name>
</gene>
<evidence type="ECO:0000259" key="1">
    <source>
        <dbReference type="PROSITE" id="PS51186"/>
    </source>
</evidence>
<keyword evidence="3" id="KW-1185">Reference proteome</keyword>
<dbReference type="EMBL" id="JACVFC010000005">
    <property type="protein sequence ID" value="MBC9934171.1"/>
    <property type="molecule type" value="Genomic_DNA"/>
</dbReference>
<evidence type="ECO:0000313" key="3">
    <source>
        <dbReference type="Proteomes" id="UP000659124"/>
    </source>
</evidence>
<dbReference type="InterPro" id="IPR051531">
    <property type="entry name" value="N-acetyltransferase"/>
</dbReference>
<dbReference type="Pfam" id="PF13302">
    <property type="entry name" value="Acetyltransf_3"/>
    <property type="match status" value="1"/>
</dbReference>
<dbReference type="PROSITE" id="PS51186">
    <property type="entry name" value="GNAT"/>
    <property type="match status" value="1"/>
</dbReference>
<accession>A0ABR7TUL6</accession>
<dbReference type="Gene3D" id="3.40.630.30">
    <property type="match status" value="1"/>
</dbReference>